<dbReference type="InterPro" id="IPR056884">
    <property type="entry name" value="NPHP3-like_N"/>
</dbReference>
<evidence type="ECO:0000259" key="3">
    <source>
        <dbReference type="Pfam" id="PF24883"/>
    </source>
</evidence>
<protein>
    <submittedName>
        <fullName evidence="4">Vegetative incompatibility protein HET-E-1</fullName>
    </submittedName>
</protein>
<feature type="domain" description="Nephrocystin 3-like N-terminal" evidence="3">
    <location>
        <begin position="246"/>
        <end position="325"/>
    </location>
</feature>
<sequence>MASPPASPSPRPRRGARSYLREKYHKIVQSHSRSLSRQSLTGEASASSAHLASPLPNHGQGSSSTLGNLLAPPSASSPVVSRHTHNLILGLKDMGWATGLRTALEELHKVARVFPPLESAIGSLVSVLGLLEATSQNRSEYKVIALELKALSESLTRHMKDSSSTRMSDCIANVALRLVEARVDEDEVMDHYRNIESLFRQLLYVEYCKRAPCEHSTRRIDAGKNGQPRFEMIDRAQPIPDERDGGNGKSTIAYSFANRLGERKQLAASFFCTRTSPECRDASRIVPTIAYQLARYSTPFQSALCEVLGHDPDIGSKNVLKQFERFAPSLPLKFFVTSRPEPEIHSRMIAQSSVSRTILHLHEIEKSLVQADIELYLKEELSTIYPTNDEITQLATRSGNLFIYAATLVRYIRSSGGSVDPQRRLQSALAIIPESTNSRRKRRKCGYALDGAMCAGADQRRDARDFGGGGVNDIRRAVSALQPLRSVVHLSGTSGLVSTLHASFPDFMFSKKRSDTFF</sequence>
<feature type="compositionally biased region" description="Low complexity" evidence="2">
    <location>
        <begin position="29"/>
        <end position="56"/>
    </location>
</feature>
<comment type="caution">
    <text evidence="4">The sequence shown here is derived from an EMBL/GenBank/DDBJ whole genome shotgun (WGS) entry which is preliminary data.</text>
</comment>
<accession>A0A5N5QEJ7</accession>
<keyword evidence="1" id="KW-0677">Repeat</keyword>
<dbReference type="OrthoDB" id="538223at2759"/>
<proteinExistence type="predicted"/>
<gene>
    <name evidence="4" type="ORF">CTheo_6634</name>
</gene>
<name>A0A5N5QEJ7_9AGAM</name>
<evidence type="ECO:0000256" key="1">
    <source>
        <dbReference type="ARBA" id="ARBA00022737"/>
    </source>
</evidence>
<dbReference type="Proteomes" id="UP000383932">
    <property type="component" value="Unassembled WGS sequence"/>
</dbReference>
<dbReference type="Pfam" id="PF24883">
    <property type="entry name" value="NPHP3_N"/>
    <property type="match status" value="1"/>
</dbReference>
<evidence type="ECO:0000313" key="4">
    <source>
        <dbReference type="EMBL" id="KAB5589933.1"/>
    </source>
</evidence>
<dbReference type="EMBL" id="SSOP01000215">
    <property type="protein sequence ID" value="KAB5589933.1"/>
    <property type="molecule type" value="Genomic_DNA"/>
</dbReference>
<evidence type="ECO:0000313" key="5">
    <source>
        <dbReference type="Proteomes" id="UP000383932"/>
    </source>
</evidence>
<keyword evidence="5" id="KW-1185">Reference proteome</keyword>
<organism evidence="4 5">
    <name type="scientific">Ceratobasidium theobromae</name>
    <dbReference type="NCBI Taxonomy" id="1582974"/>
    <lineage>
        <taxon>Eukaryota</taxon>
        <taxon>Fungi</taxon>
        <taxon>Dikarya</taxon>
        <taxon>Basidiomycota</taxon>
        <taxon>Agaricomycotina</taxon>
        <taxon>Agaricomycetes</taxon>
        <taxon>Cantharellales</taxon>
        <taxon>Ceratobasidiaceae</taxon>
        <taxon>Ceratobasidium</taxon>
    </lineage>
</organism>
<feature type="region of interest" description="Disordered" evidence="2">
    <location>
        <begin position="27"/>
        <end position="77"/>
    </location>
</feature>
<dbReference type="AlphaFoldDB" id="A0A5N5QEJ7"/>
<evidence type="ECO:0000256" key="2">
    <source>
        <dbReference type="SAM" id="MobiDB-lite"/>
    </source>
</evidence>
<reference evidence="4 5" key="1">
    <citation type="journal article" date="2019" name="Fungal Biol. Biotechnol.">
        <title>Draft genome sequence of fastidious pathogen Ceratobasidium theobromae, which causes vascular-streak dieback in Theobroma cacao.</title>
        <authorList>
            <person name="Ali S.S."/>
            <person name="Asman A."/>
            <person name="Shao J."/>
            <person name="Firmansyah A.P."/>
            <person name="Susilo A.W."/>
            <person name="Rosmana A."/>
            <person name="McMahon P."/>
            <person name="Junaid M."/>
            <person name="Guest D."/>
            <person name="Kheng T.Y."/>
            <person name="Meinhardt L.W."/>
            <person name="Bailey B.A."/>
        </authorList>
    </citation>
    <scope>NUCLEOTIDE SEQUENCE [LARGE SCALE GENOMIC DNA]</scope>
    <source>
        <strain evidence="4 5">CT2</strain>
    </source>
</reference>